<protein>
    <submittedName>
        <fullName evidence="3">NadR type nicotinamide-nucleotide adenylyltransferase</fullName>
    </submittedName>
</protein>
<evidence type="ECO:0000313" key="4">
    <source>
        <dbReference type="Proteomes" id="UP000240621"/>
    </source>
</evidence>
<dbReference type="Pfam" id="PF13521">
    <property type="entry name" value="AAA_28"/>
    <property type="match status" value="1"/>
</dbReference>
<dbReference type="Gene3D" id="3.40.50.300">
    <property type="entry name" value="P-loop containing nucleotide triphosphate hydrolases"/>
    <property type="match status" value="1"/>
</dbReference>
<dbReference type="InterPro" id="IPR052735">
    <property type="entry name" value="NAD_biosynth-regulator"/>
</dbReference>
<dbReference type="SUPFAM" id="SSF52540">
    <property type="entry name" value="P-loop containing nucleoside triphosphate hydrolases"/>
    <property type="match status" value="1"/>
</dbReference>
<proteinExistence type="predicted"/>
<evidence type="ECO:0000313" key="3">
    <source>
        <dbReference type="EMBL" id="PSK81759.1"/>
    </source>
</evidence>
<reference evidence="2 5" key="2">
    <citation type="submission" date="2019-10" db="EMBL/GenBank/DDBJ databases">
        <title>Prolixibacter strains distinguished by the presence of nitrate reductase genes were adept at nitrate-dependent anaerobic corrosion of metallic iron and carbon steel.</title>
        <authorList>
            <person name="Iino T."/>
            <person name="Shono N."/>
            <person name="Ito K."/>
            <person name="Nakamura R."/>
            <person name="Sueoka K."/>
            <person name="Harayama S."/>
            <person name="Ohkuma M."/>
        </authorList>
    </citation>
    <scope>NUCLEOTIDE SEQUENCE [LARGE SCALE GENOMIC DNA]</scope>
    <source>
        <strain evidence="2 5">MIC1-1</strain>
    </source>
</reference>
<feature type="domain" description="NadR/Ttd14 AAA" evidence="1">
    <location>
        <begin position="8"/>
        <end position="163"/>
    </location>
</feature>
<dbReference type="InterPro" id="IPR038727">
    <property type="entry name" value="NadR/Ttd14_AAA_dom"/>
</dbReference>
<reference evidence="3 4" key="1">
    <citation type="submission" date="2018-03" db="EMBL/GenBank/DDBJ databases">
        <title>Genomic Encyclopedia of Archaeal and Bacterial Type Strains, Phase II (KMG-II): from individual species to whole genera.</title>
        <authorList>
            <person name="Goeker M."/>
        </authorList>
    </citation>
    <scope>NUCLEOTIDE SEQUENCE [LARGE SCALE GENOMIC DNA]</scope>
    <source>
        <strain evidence="3 4">DSM 27267</strain>
    </source>
</reference>
<keyword evidence="5" id="KW-1185">Reference proteome</keyword>
<organism evidence="3 4">
    <name type="scientific">Prolixibacter denitrificans</name>
    <dbReference type="NCBI Taxonomy" id="1541063"/>
    <lineage>
        <taxon>Bacteria</taxon>
        <taxon>Pseudomonadati</taxon>
        <taxon>Bacteroidota</taxon>
        <taxon>Bacteroidia</taxon>
        <taxon>Marinilabiliales</taxon>
        <taxon>Prolixibacteraceae</taxon>
        <taxon>Prolixibacter</taxon>
    </lineage>
</organism>
<evidence type="ECO:0000259" key="1">
    <source>
        <dbReference type="Pfam" id="PF13521"/>
    </source>
</evidence>
<keyword evidence="3" id="KW-0808">Transferase</keyword>
<name>A0A2P8C9W2_9BACT</name>
<dbReference type="EMBL" id="PYGC01000008">
    <property type="protein sequence ID" value="PSK81759.1"/>
    <property type="molecule type" value="Genomic_DNA"/>
</dbReference>
<dbReference type="Proteomes" id="UP000396862">
    <property type="component" value="Unassembled WGS sequence"/>
</dbReference>
<gene>
    <name evidence="3" type="ORF">CLV93_108160</name>
    <name evidence="2" type="ORF">JCM18694_15260</name>
</gene>
<dbReference type="Proteomes" id="UP000240621">
    <property type="component" value="Unassembled WGS sequence"/>
</dbReference>
<dbReference type="PANTHER" id="PTHR37512:SF1">
    <property type="entry name" value="NADR_TTD14 AAA DOMAIN-CONTAINING PROTEIN"/>
    <property type="match status" value="1"/>
</dbReference>
<dbReference type="AlphaFoldDB" id="A0A2P8C9W2"/>
<dbReference type="InterPro" id="IPR027417">
    <property type="entry name" value="P-loop_NTPase"/>
</dbReference>
<evidence type="ECO:0000313" key="5">
    <source>
        <dbReference type="Proteomes" id="UP000396862"/>
    </source>
</evidence>
<dbReference type="EMBL" id="BLAU01000001">
    <property type="protein sequence ID" value="GET21280.1"/>
    <property type="molecule type" value="Genomic_DNA"/>
</dbReference>
<dbReference type="PANTHER" id="PTHR37512">
    <property type="entry name" value="TRIFUNCTIONAL NAD BIOSYNTHESIS/REGULATOR PROTEIN NADR"/>
    <property type="match status" value="1"/>
</dbReference>
<accession>A0A2P8C9W2</accession>
<sequence length="175" mass="20426">MAEKIKHIVITGPESTGKTELARGLAEHYQTTWVPEYARNYVENLGRPYTRDDVETIARHQLLQEKEFQAKAQNGFLFFDTWLIITKIWFEVVYGECPDWIKEHISQSHIDLFLVCDTDLPWIPDSVRENGGEKRDELMDMYCREIESFGFPYAIVSGTGEARLNNALKFLYEKL</sequence>
<dbReference type="GO" id="GO:0016779">
    <property type="term" value="F:nucleotidyltransferase activity"/>
    <property type="evidence" value="ECO:0007669"/>
    <property type="project" value="UniProtKB-KW"/>
</dbReference>
<dbReference type="RefSeq" id="WP_246187213.1">
    <property type="nucleotide sequence ID" value="NZ_BLAU01000001.1"/>
</dbReference>
<comment type="caution">
    <text evidence="3">The sequence shown here is derived from an EMBL/GenBank/DDBJ whole genome shotgun (WGS) entry which is preliminary data.</text>
</comment>
<keyword evidence="3" id="KW-0548">Nucleotidyltransferase</keyword>
<evidence type="ECO:0000313" key="2">
    <source>
        <dbReference type="EMBL" id="GET21280.1"/>
    </source>
</evidence>